<keyword evidence="3" id="KW-1185">Reference proteome</keyword>
<evidence type="ECO:0000313" key="3">
    <source>
        <dbReference type="Proteomes" id="UP000053820"/>
    </source>
</evidence>
<reference evidence="2 3" key="1">
    <citation type="submission" date="2014-04" db="EMBL/GenBank/DDBJ databases">
        <title>Evolutionary Origins and Diversification of the Mycorrhizal Mutualists.</title>
        <authorList>
            <consortium name="DOE Joint Genome Institute"/>
            <consortium name="Mycorrhizal Genomics Consortium"/>
            <person name="Kohler A."/>
            <person name="Kuo A."/>
            <person name="Nagy L.G."/>
            <person name="Floudas D."/>
            <person name="Copeland A."/>
            <person name="Barry K.W."/>
            <person name="Cichocki N."/>
            <person name="Veneault-Fourrey C."/>
            <person name="LaButti K."/>
            <person name="Lindquist E.A."/>
            <person name="Lipzen A."/>
            <person name="Lundell T."/>
            <person name="Morin E."/>
            <person name="Murat C."/>
            <person name="Riley R."/>
            <person name="Ohm R."/>
            <person name="Sun H."/>
            <person name="Tunlid A."/>
            <person name="Henrissat B."/>
            <person name="Grigoriev I.V."/>
            <person name="Hibbett D.S."/>
            <person name="Martin F."/>
        </authorList>
    </citation>
    <scope>NUCLEOTIDE SEQUENCE [LARGE SCALE GENOMIC DNA]</scope>
    <source>
        <strain evidence="2 3">MD-312</strain>
    </source>
</reference>
<proteinExistence type="predicted"/>
<accession>A0A0C9VMY5</accession>
<gene>
    <name evidence="2" type="ORF">HYDPIDRAFT_171016</name>
</gene>
<sequence>MSTPTVKEETDFTHSSFMIANLTVLYNSMLVQGCSNDERQAIACALLRHKAHLDATHYQSRTPGGLHPSYVAFNPSPVPEDSRVLTKHELVEASLGDVFDVLFVKSLPFLTSTASLSAVVWRRLSCWFIASSPSPVTANPVSPKGPQHIPPPLKAVGSQIQCSALPQDTFVQATAQGVDTKSKAIQKAADMSEEALRSPNWNLSREQAAVLTKALLADMNGAPNSSASVIKQHDMVSWTFLSAKACPRLLQPPSHKRVKVILSKEARAALTLVWRKKTRDFKHDLNTTWAQINESTKKIASMHHKSVQHVQHDLYLGHGALCTKCTKINAWNTFCWKKGCENQTQGTSGRGFLPEIELNNNEKATLVEEFSKFRKAKSSGLRKSAQSKLENLHCRTGTETVLYTTRGSTDIPLSGVTFATEGVQDFMGTVMGIDNQDMVNKMEGFAIQGIKEEMTGDPNANMQWAHYFRNVIQRYLVVIEGWPDGIPFANLSNVSSALSQLEMLLRKWESGTIYWKQLTEAEFEELREKQNQQLQSGEITEHTRHTHLDKGKKRKQVLDLDDSCAHCARKGKSTAVIESNIDEDDAHNDPVANADHGEPSSPIVPSSSIVLTSSPSSTAPDTATLATAFANMSSSYQQALFSNLHTMPTI</sequence>
<evidence type="ECO:0000256" key="1">
    <source>
        <dbReference type="SAM" id="MobiDB-lite"/>
    </source>
</evidence>
<dbReference type="PROSITE" id="PS51257">
    <property type="entry name" value="PROKAR_LIPOPROTEIN"/>
    <property type="match status" value="1"/>
</dbReference>
<dbReference type="EMBL" id="KN839900">
    <property type="protein sequence ID" value="KIJ59025.1"/>
    <property type="molecule type" value="Genomic_DNA"/>
</dbReference>
<protein>
    <submittedName>
        <fullName evidence="2">Uncharacterized protein</fullName>
    </submittedName>
</protein>
<dbReference type="Proteomes" id="UP000053820">
    <property type="component" value="Unassembled WGS sequence"/>
</dbReference>
<evidence type="ECO:0000313" key="2">
    <source>
        <dbReference type="EMBL" id="KIJ59025.1"/>
    </source>
</evidence>
<dbReference type="AlphaFoldDB" id="A0A0C9VMY5"/>
<organism evidence="2 3">
    <name type="scientific">Hydnomerulius pinastri MD-312</name>
    <dbReference type="NCBI Taxonomy" id="994086"/>
    <lineage>
        <taxon>Eukaryota</taxon>
        <taxon>Fungi</taxon>
        <taxon>Dikarya</taxon>
        <taxon>Basidiomycota</taxon>
        <taxon>Agaricomycotina</taxon>
        <taxon>Agaricomycetes</taxon>
        <taxon>Agaricomycetidae</taxon>
        <taxon>Boletales</taxon>
        <taxon>Boletales incertae sedis</taxon>
        <taxon>Leucogyrophana</taxon>
    </lineage>
</organism>
<feature type="region of interest" description="Disordered" evidence="1">
    <location>
        <begin position="581"/>
        <end position="620"/>
    </location>
</feature>
<feature type="compositionally biased region" description="Low complexity" evidence="1">
    <location>
        <begin position="599"/>
        <end position="620"/>
    </location>
</feature>
<name>A0A0C9VMY5_9AGAM</name>
<dbReference type="OrthoDB" id="3253416at2759"/>
<dbReference type="HOGENOM" id="CLU_421539_0_0_1"/>